<dbReference type="RefSeq" id="WP_188566642.1">
    <property type="nucleotide sequence ID" value="NZ_BMED01000002.1"/>
</dbReference>
<evidence type="ECO:0000313" key="2">
    <source>
        <dbReference type="Proteomes" id="UP000637423"/>
    </source>
</evidence>
<dbReference type="Proteomes" id="UP000637423">
    <property type="component" value="Unassembled WGS sequence"/>
</dbReference>
<accession>A0A916XKW4</accession>
<reference evidence="1" key="2">
    <citation type="submission" date="2020-09" db="EMBL/GenBank/DDBJ databases">
        <authorList>
            <person name="Sun Q."/>
            <person name="Zhou Y."/>
        </authorList>
    </citation>
    <scope>NUCLEOTIDE SEQUENCE</scope>
    <source>
        <strain evidence="1">CGMCC 1.10998</strain>
    </source>
</reference>
<proteinExistence type="predicted"/>
<evidence type="ECO:0000313" key="1">
    <source>
        <dbReference type="EMBL" id="GGC79351.1"/>
    </source>
</evidence>
<dbReference type="InterPro" id="IPR021317">
    <property type="entry name" value="DUF2917"/>
</dbReference>
<dbReference type="EMBL" id="BMED01000002">
    <property type="protein sequence ID" value="GGC79351.1"/>
    <property type="molecule type" value="Genomic_DNA"/>
</dbReference>
<dbReference type="AlphaFoldDB" id="A0A916XKW4"/>
<comment type="caution">
    <text evidence="1">The sequence shown here is derived from an EMBL/GenBank/DDBJ whole genome shotgun (WGS) entry which is preliminary data.</text>
</comment>
<evidence type="ECO:0008006" key="3">
    <source>
        <dbReference type="Google" id="ProtNLM"/>
    </source>
</evidence>
<sequence length="126" mass="13725">MYTIAKKLLHSIAHSGSDDVAEVLAKNQAETIRLSKDQSVHLPKLSLVTLQAVCGSVWITRDGDQDDLILEAGQAVDLQQVEGVLVSGLSDAHIRLRPSDSSDELQTGRWHLSDSKIRRVAAARVC</sequence>
<name>A0A916XKW4_9BURK</name>
<gene>
    <name evidence="1" type="ORF">GCM10011396_28210</name>
</gene>
<dbReference type="Pfam" id="PF11142">
    <property type="entry name" value="DUF2917"/>
    <property type="match status" value="1"/>
</dbReference>
<keyword evidence="2" id="KW-1185">Reference proteome</keyword>
<protein>
    <recommendedName>
        <fullName evidence="3">DUF2917 domain-containing protein</fullName>
    </recommendedName>
</protein>
<organism evidence="1 2">
    <name type="scientific">Undibacterium terreum</name>
    <dbReference type="NCBI Taxonomy" id="1224302"/>
    <lineage>
        <taxon>Bacteria</taxon>
        <taxon>Pseudomonadati</taxon>
        <taxon>Pseudomonadota</taxon>
        <taxon>Betaproteobacteria</taxon>
        <taxon>Burkholderiales</taxon>
        <taxon>Oxalobacteraceae</taxon>
        <taxon>Undibacterium</taxon>
    </lineage>
</organism>
<reference evidence="1" key="1">
    <citation type="journal article" date="2014" name="Int. J. Syst. Evol. Microbiol.">
        <title>Complete genome sequence of Corynebacterium casei LMG S-19264T (=DSM 44701T), isolated from a smear-ripened cheese.</title>
        <authorList>
            <consortium name="US DOE Joint Genome Institute (JGI-PGF)"/>
            <person name="Walter F."/>
            <person name="Albersmeier A."/>
            <person name="Kalinowski J."/>
            <person name="Ruckert C."/>
        </authorList>
    </citation>
    <scope>NUCLEOTIDE SEQUENCE</scope>
    <source>
        <strain evidence="1">CGMCC 1.10998</strain>
    </source>
</reference>